<feature type="transmembrane region" description="Helical" evidence="1">
    <location>
        <begin position="176"/>
        <end position="195"/>
    </location>
</feature>
<keyword evidence="1" id="KW-0472">Membrane</keyword>
<feature type="transmembrane region" description="Helical" evidence="1">
    <location>
        <begin position="379"/>
        <end position="400"/>
    </location>
</feature>
<dbReference type="EMBL" id="JFBT01000001">
    <property type="protein sequence ID" value="EXG80552.1"/>
    <property type="molecule type" value="Genomic_DNA"/>
</dbReference>
<keyword evidence="4" id="KW-1185">Reference proteome</keyword>
<evidence type="ECO:0000313" key="4">
    <source>
        <dbReference type="Proteomes" id="UP000021053"/>
    </source>
</evidence>
<name>A0A010ZTK3_9ACTN</name>
<evidence type="ECO:0000256" key="2">
    <source>
        <dbReference type="SAM" id="SignalP"/>
    </source>
</evidence>
<feature type="signal peptide" evidence="2">
    <location>
        <begin position="1"/>
        <end position="23"/>
    </location>
</feature>
<feature type="transmembrane region" description="Helical" evidence="1">
    <location>
        <begin position="224"/>
        <end position="245"/>
    </location>
</feature>
<protein>
    <recommendedName>
        <fullName evidence="5">DUF5129 domain-containing protein</fullName>
    </recommendedName>
</protein>
<reference evidence="3 4" key="1">
    <citation type="submission" date="2013-07" db="EMBL/GenBank/DDBJ databases">
        <authorList>
            <consortium name="DOE Joint Genome Institute"/>
            <person name="Eisen J."/>
            <person name="Huntemann M."/>
            <person name="Han J."/>
            <person name="Chen A."/>
            <person name="Kyrpides N."/>
            <person name="Mavromatis K."/>
            <person name="Markowitz V."/>
            <person name="Palaniappan K."/>
            <person name="Ivanova N."/>
            <person name="Schaumberg A."/>
            <person name="Pati A."/>
            <person name="Liolios K."/>
            <person name="Nordberg H.P."/>
            <person name="Cantor M.N."/>
            <person name="Hua S.X."/>
            <person name="Woyke T."/>
        </authorList>
    </citation>
    <scope>NUCLEOTIDE SEQUENCE [LARGE SCALE GENOMIC DNA]</scope>
    <source>
        <strain evidence="3 4">DSM 44712</strain>
    </source>
</reference>
<comment type="caution">
    <text evidence="3">The sequence shown here is derived from an EMBL/GenBank/DDBJ whole genome shotgun (WGS) entry which is preliminary data.</text>
</comment>
<evidence type="ECO:0008006" key="5">
    <source>
        <dbReference type="Google" id="ProtNLM"/>
    </source>
</evidence>
<dbReference type="HOGENOM" id="CLU_038055_0_0_11"/>
<dbReference type="RefSeq" id="WP_035849483.1">
    <property type="nucleotide sequence ID" value="NZ_KK073874.1"/>
</dbReference>
<gene>
    <name evidence="3" type="ORF">CryarDRAFT_1632</name>
</gene>
<dbReference type="AlphaFoldDB" id="A0A010ZTK3"/>
<evidence type="ECO:0000313" key="3">
    <source>
        <dbReference type="EMBL" id="EXG80552.1"/>
    </source>
</evidence>
<feature type="chain" id="PRO_5039670855" description="DUF5129 domain-containing protein" evidence="2">
    <location>
        <begin position="24"/>
        <end position="410"/>
    </location>
</feature>
<dbReference type="Proteomes" id="UP000021053">
    <property type="component" value="Unassembled WGS sequence"/>
</dbReference>
<dbReference type="OrthoDB" id="4180150at2"/>
<proteinExistence type="predicted"/>
<evidence type="ECO:0000256" key="1">
    <source>
        <dbReference type="SAM" id="Phobius"/>
    </source>
</evidence>
<organism evidence="3 4">
    <name type="scientific">Cryptosporangium arvum DSM 44712</name>
    <dbReference type="NCBI Taxonomy" id="927661"/>
    <lineage>
        <taxon>Bacteria</taxon>
        <taxon>Bacillati</taxon>
        <taxon>Actinomycetota</taxon>
        <taxon>Actinomycetes</taxon>
        <taxon>Cryptosporangiales</taxon>
        <taxon>Cryptosporangiaceae</taxon>
        <taxon>Cryptosporangium</taxon>
    </lineage>
</organism>
<keyword evidence="2" id="KW-0732">Signal</keyword>
<keyword evidence="1" id="KW-1133">Transmembrane helix</keyword>
<sequence length="410" mass="44029">MRTPYRWLGGLRGIAQLAGLVVAAALAGQATVTYSAANDGWQGSVRQEVARSSAIQEQVRAVYGDEAPKALRIVVDERLATELDRLSADNPLAATQRDTARATADSLRAANRKYFPATLPADRQYTTDDGGADVVARLRVLRRSELDEQRAAGEPIPDPASALRDGDAAGADGLRYALGAVGASLLAALLAAVHYRARHRRRQQEVAELVEQPRQSAAGRHRQVTVVILTLWAVGAVLPLAQLVFGAEEQRSQATAARLAAVLTTDIAASTARTEFLTQGRQVAQEVGVRARARELSAESATPSEAADRRAVAAAEERASAALDRIAASMARTPRADDQLDQRMATALTSDEADWTTLIDAQNDQADRAGDWGDRSNRMVWGIVLITGFATLFGVAEWRYENVTRASTGR</sequence>
<keyword evidence="1" id="KW-0812">Transmembrane</keyword>
<accession>A0A010ZTK3</accession>